<evidence type="ECO:0000256" key="2">
    <source>
        <dbReference type="ARBA" id="ARBA00008792"/>
    </source>
</evidence>
<dbReference type="EMBL" id="AFYH01138760">
    <property type="status" value="NOT_ANNOTATED_CDS"/>
    <property type="molecule type" value="Genomic_DNA"/>
</dbReference>
<dbReference type="AlphaFoldDB" id="H3AM04"/>
<dbReference type="InterPro" id="IPR011709">
    <property type="entry name" value="DEAD-box_helicase_OB_fold"/>
</dbReference>
<dbReference type="PANTHER" id="PTHR18934:SF257">
    <property type="entry name" value="ATP-DEPENDENT RNA HELICASE DHX30"/>
    <property type="match status" value="1"/>
</dbReference>
<dbReference type="GeneTree" id="ENSGT00940000158279"/>
<keyword evidence="9" id="KW-0694">RNA-binding</keyword>
<dbReference type="Proteomes" id="UP000008672">
    <property type="component" value="Unassembled WGS sequence"/>
</dbReference>
<dbReference type="FunCoup" id="H3AM04">
    <property type="interactions" value="3075"/>
</dbReference>
<gene>
    <name evidence="13" type="primary">DHX30</name>
</gene>
<dbReference type="GO" id="GO:0035176">
    <property type="term" value="P:social behavior"/>
    <property type="evidence" value="ECO:0007669"/>
    <property type="project" value="Ensembl"/>
</dbReference>
<evidence type="ECO:0000256" key="7">
    <source>
        <dbReference type="ARBA" id="ARBA00022806"/>
    </source>
</evidence>
<evidence type="ECO:0000313" key="14">
    <source>
        <dbReference type="Proteomes" id="UP000008672"/>
    </source>
</evidence>
<dbReference type="FunFam" id="3.40.50.300:FF:000414">
    <property type="entry name" value="ATP-dependent RNA helicase DHX30 isoform X1"/>
    <property type="match status" value="1"/>
</dbReference>
<dbReference type="EMBL" id="AFYH01138751">
    <property type="status" value="NOT_ANNOTATED_CDS"/>
    <property type="molecule type" value="Genomic_DNA"/>
</dbReference>
<evidence type="ECO:0000256" key="6">
    <source>
        <dbReference type="ARBA" id="ARBA00022801"/>
    </source>
</evidence>
<keyword evidence="7" id="KW-0347">Helicase</keyword>
<dbReference type="Pfam" id="PF00271">
    <property type="entry name" value="Helicase_C"/>
    <property type="match status" value="1"/>
</dbReference>
<dbReference type="Bgee" id="ENSLACG00000009404">
    <property type="expression patterns" value="Expressed in chordate pharynx and 3 other cell types or tissues"/>
</dbReference>
<dbReference type="EMBL" id="AFYH01138753">
    <property type="status" value="NOT_ANNOTATED_CDS"/>
    <property type="molecule type" value="Genomic_DNA"/>
</dbReference>
<dbReference type="EMBL" id="AFYH01138756">
    <property type="status" value="NOT_ANNOTATED_CDS"/>
    <property type="molecule type" value="Genomic_DNA"/>
</dbReference>
<accession>H3AM04</accession>
<dbReference type="OMA" id="GCILFCT"/>
<dbReference type="GO" id="GO:0042749">
    <property type="term" value="P:regulation of circadian sleep/wake cycle"/>
    <property type="evidence" value="ECO:0007669"/>
    <property type="project" value="Ensembl"/>
</dbReference>
<dbReference type="Pfam" id="PF07717">
    <property type="entry name" value="OB_NTP_bind"/>
    <property type="match status" value="1"/>
</dbReference>
<dbReference type="SUPFAM" id="SSF52540">
    <property type="entry name" value="P-loop containing nucleoside triphosphate hydrolases"/>
    <property type="match status" value="1"/>
</dbReference>
<dbReference type="Gene3D" id="3.40.50.300">
    <property type="entry name" value="P-loop containing nucleotide triphosphate hydrolases"/>
    <property type="match status" value="2"/>
</dbReference>
<dbReference type="InterPro" id="IPR001650">
    <property type="entry name" value="Helicase_C-like"/>
</dbReference>
<dbReference type="GO" id="GO:0003724">
    <property type="term" value="F:RNA helicase activity"/>
    <property type="evidence" value="ECO:0007669"/>
    <property type="project" value="UniProtKB-EC"/>
</dbReference>
<dbReference type="FunFam" id="3.40.50.300:FF:000375">
    <property type="entry name" value="Putative ATP-dependent RNA helicase DHX30"/>
    <property type="match status" value="1"/>
</dbReference>
<dbReference type="GO" id="GO:1900034">
    <property type="term" value="P:regulation of cellular response to heat"/>
    <property type="evidence" value="ECO:0007669"/>
    <property type="project" value="Ensembl"/>
</dbReference>
<evidence type="ECO:0000259" key="11">
    <source>
        <dbReference type="PROSITE" id="PS51192"/>
    </source>
</evidence>
<reference evidence="14" key="1">
    <citation type="submission" date="2011-08" db="EMBL/GenBank/DDBJ databases">
        <title>The draft genome of Latimeria chalumnae.</title>
        <authorList>
            <person name="Di Palma F."/>
            <person name="Alfoldi J."/>
            <person name="Johnson J."/>
            <person name="Berlin A."/>
            <person name="Gnerre S."/>
            <person name="Jaffe D."/>
            <person name="MacCallum I."/>
            <person name="Young S."/>
            <person name="Walker B.J."/>
            <person name="Lander E."/>
            <person name="Lindblad-Toh K."/>
        </authorList>
    </citation>
    <scope>NUCLEOTIDE SEQUENCE [LARGE SCALE GENOMIC DNA]</scope>
    <source>
        <strain evidence="14">Wild caught</strain>
    </source>
</reference>
<dbReference type="HOGENOM" id="CLU_001832_1_4_1"/>
<dbReference type="EMBL" id="AFYH01138757">
    <property type="status" value="NOT_ANNOTATED_CDS"/>
    <property type="molecule type" value="Genomic_DNA"/>
</dbReference>
<evidence type="ECO:0000256" key="5">
    <source>
        <dbReference type="ARBA" id="ARBA00022741"/>
    </source>
</evidence>
<evidence type="ECO:0000259" key="12">
    <source>
        <dbReference type="PROSITE" id="PS51194"/>
    </source>
</evidence>
<dbReference type="STRING" id="7897.ENSLACP00000010675"/>
<name>H3AM04_LATCH</name>
<dbReference type="InterPro" id="IPR011545">
    <property type="entry name" value="DEAD/DEAH_box_helicase_dom"/>
</dbReference>
<evidence type="ECO:0000256" key="3">
    <source>
        <dbReference type="ARBA" id="ARBA00012552"/>
    </source>
</evidence>
<dbReference type="EC" id="3.6.4.13" evidence="3"/>
<dbReference type="SMART" id="SM00847">
    <property type="entry name" value="HA2"/>
    <property type="match status" value="1"/>
</dbReference>
<dbReference type="InterPro" id="IPR002464">
    <property type="entry name" value="DNA/RNA_helicase_DEAH_CS"/>
</dbReference>
<feature type="domain" description="Helicase C-terminal" evidence="12">
    <location>
        <begin position="281"/>
        <end position="451"/>
    </location>
</feature>
<dbReference type="Pfam" id="PF00270">
    <property type="entry name" value="DEAD"/>
    <property type="match status" value="1"/>
</dbReference>
<evidence type="ECO:0000313" key="13">
    <source>
        <dbReference type="Ensembl" id="ENSLACP00000010675.1"/>
    </source>
</evidence>
<comment type="similarity">
    <text evidence="2">Belongs to the DEAD box helicase family. DEAH subfamily.</text>
</comment>
<dbReference type="GO" id="GO:0016787">
    <property type="term" value="F:hydrolase activity"/>
    <property type="evidence" value="ECO:0007669"/>
    <property type="project" value="UniProtKB-KW"/>
</dbReference>
<evidence type="ECO:0000256" key="9">
    <source>
        <dbReference type="ARBA" id="ARBA00022884"/>
    </source>
</evidence>
<dbReference type="GO" id="GO:0005634">
    <property type="term" value="C:nucleus"/>
    <property type="evidence" value="ECO:0007669"/>
    <property type="project" value="TreeGrafter"/>
</dbReference>
<dbReference type="EMBL" id="AFYH01138758">
    <property type="status" value="NOT_ANNOTATED_CDS"/>
    <property type="molecule type" value="Genomic_DNA"/>
</dbReference>
<dbReference type="GO" id="GO:0005524">
    <property type="term" value="F:ATP binding"/>
    <property type="evidence" value="ECO:0007669"/>
    <property type="project" value="UniProtKB-KW"/>
</dbReference>
<dbReference type="PROSITE" id="PS51194">
    <property type="entry name" value="HELICASE_CTER"/>
    <property type="match status" value="1"/>
</dbReference>
<dbReference type="InParanoid" id="H3AM04"/>
<comment type="subcellular location">
    <subcellularLocation>
        <location evidence="1">Cytoplasm</location>
    </subcellularLocation>
</comment>
<dbReference type="GO" id="GO:0002151">
    <property type="term" value="F:G-quadruplex RNA binding"/>
    <property type="evidence" value="ECO:0007669"/>
    <property type="project" value="TreeGrafter"/>
</dbReference>
<dbReference type="InterPro" id="IPR014001">
    <property type="entry name" value="Helicase_ATP-bd"/>
</dbReference>
<evidence type="ECO:0000256" key="1">
    <source>
        <dbReference type="ARBA" id="ARBA00004496"/>
    </source>
</evidence>
<dbReference type="EMBL" id="AFYH01138752">
    <property type="status" value="NOT_ANNOTATED_CDS"/>
    <property type="molecule type" value="Genomic_DNA"/>
</dbReference>
<dbReference type="GO" id="GO:0003678">
    <property type="term" value="F:DNA helicase activity"/>
    <property type="evidence" value="ECO:0007669"/>
    <property type="project" value="TreeGrafter"/>
</dbReference>
<dbReference type="Gene3D" id="1.20.120.1080">
    <property type="match status" value="1"/>
</dbReference>
<dbReference type="CDD" id="cd18791">
    <property type="entry name" value="SF2_C_RHA"/>
    <property type="match status" value="1"/>
</dbReference>
<keyword evidence="8" id="KW-0067">ATP-binding</keyword>
<reference evidence="13" key="3">
    <citation type="submission" date="2025-09" db="UniProtKB">
        <authorList>
            <consortium name="Ensembl"/>
        </authorList>
    </citation>
    <scope>IDENTIFICATION</scope>
</reference>
<dbReference type="Ensembl" id="ENSLACT00000010754.1">
    <property type="protein sequence ID" value="ENSLACP00000010675.1"/>
    <property type="gene ID" value="ENSLACG00000009404.1"/>
</dbReference>
<keyword evidence="5" id="KW-0547">Nucleotide-binding</keyword>
<evidence type="ECO:0000256" key="8">
    <source>
        <dbReference type="ARBA" id="ARBA00022840"/>
    </source>
</evidence>
<dbReference type="EMBL" id="AFYH01138759">
    <property type="status" value="NOT_ANNOTATED_CDS"/>
    <property type="molecule type" value="Genomic_DNA"/>
</dbReference>
<dbReference type="PROSITE" id="PS51192">
    <property type="entry name" value="HELICASE_ATP_BIND_1"/>
    <property type="match status" value="1"/>
</dbReference>
<protein>
    <recommendedName>
        <fullName evidence="3">RNA helicase</fullName>
        <ecNumber evidence="3">3.6.4.13</ecNumber>
    </recommendedName>
</protein>
<evidence type="ECO:0000256" key="4">
    <source>
        <dbReference type="ARBA" id="ARBA00022490"/>
    </source>
</evidence>
<dbReference type="EMBL" id="AFYH01138754">
    <property type="status" value="NOT_ANNOTATED_CDS"/>
    <property type="molecule type" value="Genomic_DNA"/>
</dbReference>
<dbReference type="PANTHER" id="PTHR18934">
    <property type="entry name" value="ATP-DEPENDENT RNA HELICASE"/>
    <property type="match status" value="1"/>
</dbReference>
<dbReference type="SMART" id="SM00490">
    <property type="entry name" value="HELICc"/>
    <property type="match status" value="1"/>
</dbReference>
<dbReference type="GO" id="GO:0005737">
    <property type="term" value="C:cytoplasm"/>
    <property type="evidence" value="ECO:0007669"/>
    <property type="project" value="UniProtKB-SubCell"/>
</dbReference>
<dbReference type="SMART" id="SM00487">
    <property type="entry name" value="DEXDc"/>
    <property type="match status" value="1"/>
</dbReference>
<keyword evidence="14" id="KW-1185">Reference proteome</keyword>
<dbReference type="EMBL" id="AFYH01138755">
    <property type="status" value="NOT_ANNOTATED_CDS"/>
    <property type="molecule type" value="Genomic_DNA"/>
</dbReference>
<dbReference type="PROSITE" id="PS00690">
    <property type="entry name" value="DEAH_ATP_HELICASE"/>
    <property type="match status" value="1"/>
</dbReference>
<reference evidence="13" key="2">
    <citation type="submission" date="2025-08" db="UniProtKB">
        <authorList>
            <consortium name="Ensembl"/>
        </authorList>
    </citation>
    <scope>IDENTIFICATION</scope>
</reference>
<dbReference type="CDD" id="cd17976">
    <property type="entry name" value="DEXHc_DHX30"/>
    <property type="match status" value="1"/>
</dbReference>
<evidence type="ECO:0000256" key="10">
    <source>
        <dbReference type="ARBA" id="ARBA00047984"/>
    </source>
</evidence>
<dbReference type="eggNOG" id="KOG0920">
    <property type="taxonomic scope" value="Eukaryota"/>
</dbReference>
<keyword evidence="4" id="KW-0963">Cytoplasm</keyword>
<dbReference type="Pfam" id="PF21010">
    <property type="entry name" value="HA2_C"/>
    <property type="match status" value="1"/>
</dbReference>
<proteinExistence type="inferred from homology"/>
<feature type="domain" description="Helicase ATP-binding" evidence="11">
    <location>
        <begin position="71"/>
        <end position="239"/>
    </location>
</feature>
<sequence>MELQTGKFEMASVHQDDCISTVNDVITGQPYSPLSENELTRISQNLLRLWHRPRPQKDRELPVESMKAEIVSTMEQNQVVVLAGETGCGKTTKIPQFILEQYVLSQKGAHCNIVITQPRRISAVSVSQRVAYELGPNLKKNVGFQVRLESAPPPRGGALLFCTVGILLKKLQSNPALEGVSHVIVDEVHERDVNTDFLLILLKNVLQENPGLRVMLMSATGDIEKISQYFGDCPVVRVPGFMYPVKEHYLEDVLRMMHRTSSCPSAEDNNDPSPDLDLVSDVLQHIDTRGEPGGILCFLPGWQEIRGVQQRLEERFLTQSKQHLILPVHSNLSVMDQQSIFQRPPPGIRKIVLATNIAETSITIDDIVHVVDAGSQKEQRYDLRTKVSCLDTVWISKSNAKQRRGRAGRCQSGFSYHLYTRDRLEQLEGFQIPEILRTPLENLVVQAKIHIPEMTKVFLLAPQLVEPETFTVHNGVHMPIELRVLDDEESLTLLGQRLAHISTDPRLAKAIILAAIFCCLQPMLTVVACLTRDPFVSSLQNRAEVIKAKAQLSGESQSDHMTFIRAMEGWREVLQERNAEQKRRYLEENRLHGLSLRFIQDKGLISQFSENVYDAFLVSHPNNCTRMFTQCNQYSKEEELVKGVLLAGLFPNLIRVKRGKVTKQGKFKPNSLVYRTKTGPVLLHRSTVNRDVQEFRSRWLTYFTAMKSNGNVFVRDSSMVHPLALLLLCHADVKQQDNDCSALLSLAGSDLMQLECDPRTAKVLVEFRLALQRIVDSCLLYELPLIPEDLQEEKNELLSILVDLL</sequence>
<organism evidence="13 14">
    <name type="scientific">Latimeria chalumnae</name>
    <name type="common">Coelacanth</name>
    <dbReference type="NCBI Taxonomy" id="7897"/>
    <lineage>
        <taxon>Eukaryota</taxon>
        <taxon>Metazoa</taxon>
        <taxon>Chordata</taxon>
        <taxon>Craniata</taxon>
        <taxon>Vertebrata</taxon>
        <taxon>Euteleostomi</taxon>
        <taxon>Coelacanthiformes</taxon>
        <taxon>Coelacanthidae</taxon>
        <taxon>Latimeria</taxon>
    </lineage>
</organism>
<comment type="catalytic activity">
    <reaction evidence="10">
        <text>ATP + H2O = ADP + phosphate + H(+)</text>
        <dbReference type="Rhea" id="RHEA:13065"/>
        <dbReference type="ChEBI" id="CHEBI:15377"/>
        <dbReference type="ChEBI" id="CHEBI:15378"/>
        <dbReference type="ChEBI" id="CHEBI:30616"/>
        <dbReference type="ChEBI" id="CHEBI:43474"/>
        <dbReference type="ChEBI" id="CHEBI:456216"/>
        <dbReference type="EC" id="3.6.4.13"/>
    </reaction>
</comment>
<dbReference type="InterPro" id="IPR027417">
    <property type="entry name" value="P-loop_NTPase"/>
</dbReference>
<keyword evidence="6" id="KW-0378">Hydrolase</keyword>
<dbReference type="InterPro" id="IPR007502">
    <property type="entry name" value="Helicase-assoc_dom"/>
</dbReference>